<name>A0AAV2S1A8_MEGNR</name>
<accession>A0AAV2S1A8</accession>
<sequence length="109" mass="12144">MWDNGYIWRGHPRGELEGDMCQRIPDLQCWCLEDKCNSHLCEECVDTTTTIAATTTTTTTTTTQQPPSKGLSCYSCVDCPTVNETTTVVFDEDFLTCVTIMTSYSPLLA</sequence>
<dbReference type="EMBL" id="CAXKWB010039254">
    <property type="protein sequence ID" value="CAL4152790.1"/>
    <property type="molecule type" value="Genomic_DNA"/>
</dbReference>
<evidence type="ECO:0000313" key="1">
    <source>
        <dbReference type="EMBL" id="CAL4152790.1"/>
    </source>
</evidence>
<dbReference type="AlphaFoldDB" id="A0AAV2S1A8"/>
<dbReference type="Proteomes" id="UP001497623">
    <property type="component" value="Unassembled WGS sequence"/>
</dbReference>
<evidence type="ECO:0000313" key="2">
    <source>
        <dbReference type="Proteomes" id="UP001497623"/>
    </source>
</evidence>
<proteinExistence type="predicted"/>
<organism evidence="1 2">
    <name type="scientific">Meganyctiphanes norvegica</name>
    <name type="common">Northern krill</name>
    <name type="synonym">Thysanopoda norvegica</name>
    <dbReference type="NCBI Taxonomy" id="48144"/>
    <lineage>
        <taxon>Eukaryota</taxon>
        <taxon>Metazoa</taxon>
        <taxon>Ecdysozoa</taxon>
        <taxon>Arthropoda</taxon>
        <taxon>Crustacea</taxon>
        <taxon>Multicrustacea</taxon>
        <taxon>Malacostraca</taxon>
        <taxon>Eumalacostraca</taxon>
        <taxon>Eucarida</taxon>
        <taxon>Euphausiacea</taxon>
        <taxon>Euphausiidae</taxon>
        <taxon>Meganyctiphanes</taxon>
    </lineage>
</organism>
<gene>
    <name evidence="1" type="ORF">MNOR_LOCUS31081</name>
</gene>
<comment type="caution">
    <text evidence="1">The sequence shown here is derived from an EMBL/GenBank/DDBJ whole genome shotgun (WGS) entry which is preliminary data.</text>
</comment>
<protein>
    <submittedName>
        <fullName evidence="1">Uncharacterized protein</fullName>
    </submittedName>
</protein>
<keyword evidence="2" id="KW-1185">Reference proteome</keyword>
<reference evidence="1 2" key="1">
    <citation type="submission" date="2024-05" db="EMBL/GenBank/DDBJ databases">
        <authorList>
            <person name="Wallberg A."/>
        </authorList>
    </citation>
    <scope>NUCLEOTIDE SEQUENCE [LARGE SCALE GENOMIC DNA]</scope>
</reference>